<feature type="compositionally biased region" description="Polar residues" evidence="1">
    <location>
        <begin position="147"/>
        <end position="160"/>
    </location>
</feature>
<name>A0A8H6ARW5_9HELO</name>
<evidence type="ECO:0000313" key="2">
    <source>
        <dbReference type="EMBL" id="KAF5872497.1"/>
    </source>
</evidence>
<organism evidence="2 3">
    <name type="scientific">Botrytis fragariae</name>
    <dbReference type="NCBI Taxonomy" id="1964551"/>
    <lineage>
        <taxon>Eukaryota</taxon>
        <taxon>Fungi</taxon>
        <taxon>Dikarya</taxon>
        <taxon>Ascomycota</taxon>
        <taxon>Pezizomycotina</taxon>
        <taxon>Leotiomycetes</taxon>
        <taxon>Helotiales</taxon>
        <taxon>Sclerotiniaceae</taxon>
        <taxon>Botrytis</taxon>
    </lineage>
</organism>
<evidence type="ECO:0000256" key="1">
    <source>
        <dbReference type="SAM" id="MobiDB-lite"/>
    </source>
</evidence>
<gene>
    <name evidence="2" type="ORF">Bfra_005858</name>
</gene>
<evidence type="ECO:0000313" key="3">
    <source>
        <dbReference type="Proteomes" id="UP000531561"/>
    </source>
</evidence>
<feature type="compositionally biased region" description="Polar residues" evidence="1">
    <location>
        <begin position="114"/>
        <end position="136"/>
    </location>
</feature>
<comment type="caution">
    <text evidence="2">The sequence shown here is derived from an EMBL/GenBank/DDBJ whole genome shotgun (WGS) entry which is preliminary data.</text>
</comment>
<dbReference type="EMBL" id="JABFCT010000010">
    <property type="protein sequence ID" value="KAF5872497.1"/>
    <property type="molecule type" value="Genomic_DNA"/>
</dbReference>
<dbReference type="GeneID" id="59259925"/>
<dbReference type="RefSeq" id="XP_037191443.1">
    <property type="nucleotide sequence ID" value="XM_037336233.1"/>
</dbReference>
<feature type="region of interest" description="Disordered" evidence="1">
    <location>
        <begin position="1"/>
        <end position="21"/>
    </location>
</feature>
<reference evidence="2 3" key="1">
    <citation type="journal article" date="2020" name="Phytopathology">
        <title>A high-quality genome resource of Botrytis fragariae, a new and rapidly spreading fungal pathogen causing strawberry gray mold in the U.S.A.</title>
        <authorList>
            <person name="Wu Y."/>
            <person name="Saski C.A."/>
            <person name="Schnabel G."/>
            <person name="Xiao S."/>
            <person name="Hu M."/>
        </authorList>
    </citation>
    <scope>NUCLEOTIDE SEQUENCE [LARGE SCALE GENOMIC DNA]</scope>
    <source>
        <strain evidence="2 3">BVB16</strain>
    </source>
</reference>
<accession>A0A8H6ARW5</accession>
<keyword evidence="3" id="KW-1185">Reference proteome</keyword>
<dbReference type="Proteomes" id="UP000531561">
    <property type="component" value="Unassembled WGS sequence"/>
</dbReference>
<sequence length="402" mass="44878">MSTSEGSSRDSVPDPPKPMTALFNSKRVVKNFSRTNPFDTALSPLNPDRISKHVTFLTTSIHHAIPRTHIETSQFLTNNPQESSTNHPPKFPEPNHNPDDSEDSLEENPPISPSTPATQPRETYSSKAQSTGTVSPKPTELPKTKPSPLNTTNESSHSESDTLQTFFNALEKSFPQYDFDTLQRAIDVIALEQGKTATNGAPSCISLYALLAQIWHSSLTMRDAWMKFQNVGFAVSFGNFSILMRQAEVLKVGDELGMNGLLLTESFCEMAEREIQMLKEKGCEEKVSCQLTEIFCTVLPHVCFGACGWSKALEIFNAHLGMQLGLRRFKKYIIPVVAERLRAHDERHTARIRRVLKKEVVRTGTEITPGTFCEVFNGMTGFGVEEVVLRDVQNYLLGAWRG</sequence>
<feature type="region of interest" description="Disordered" evidence="1">
    <location>
        <begin position="68"/>
        <end position="160"/>
    </location>
</feature>
<dbReference type="AlphaFoldDB" id="A0A8H6ARW5"/>
<proteinExistence type="predicted"/>
<dbReference type="OrthoDB" id="3496480at2759"/>
<protein>
    <submittedName>
        <fullName evidence="2">Uncharacterized protein</fullName>
    </submittedName>
</protein>
<feature type="compositionally biased region" description="Polar residues" evidence="1">
    <location>
        <begin position="71"/>
        <end position="87"/>
    </location>
</feature>